<sequence length="138" mass="15896">MEINEKVYDLIVHLCKEGDKHVENGQTSKAIESYSTALDLVPLPKTDWETSTWIYTTLGDTYFYSGNYEMAKNNLYNALNCPDGSTNPFILLRLGESLFECGELEKAKEYLLRAYMLEGYKIFFNEDDKYIGSILDMI</sequence>
<dbReference type="InterPro" id="IPR019734">
    <property type="entry name" value="TPR_rpt"/>
</dbReference>
<dbReference type="RefSeq" id="WP_310138228.1">
    <property type="nucleotide sequence ID" value="NZ_JAVDTR010000004.1"/>
</dbReference>
<gene>
    <name evidence="1" type="ORF">J2W91_001710</name>
</gene>
<dbReference type="SUPFAM" id="SSF48452">
    <property type="entry name" value="TPR-like"/>
    <property type="match status" value="1"/>
</dbReference>
<protein>
    <submittedName>
        <fullName evidence="1">Tetratricopeptide (TPR) repeat protein</fullName>
    </submittedName>
</protein>
<dbReference type="SMART" id="SM00028">
    <property type="entry name" value="TPR"/>
    <property type="match status" value="3"/>
</dbReference>
<organism evidence="1 2">
    <name type="scientific">Paenibacillus amylolyticus</name>
    <dbReference type="NCBI Taxonomy" id="1451"/>
    <lineage>
        <taxon>Bacteria</taxon>
        <taxon>Bacillati</taxon>
        <taxon>Bacillota</taxon>
        <taxon>Bacilli</taxon>
        <taxon>Bacillales</taxon>
        <taxon>Paenibacillaceae</taxon>
        <taxon>Paenibacillus</taxon>
    </lineage>
</organism>
<dbReference type="EMBL" id="JAVDTR010000004">
    <property type="protein sequence ID" value="MDR6723258.1"/>
    <property type="molecule type" value="Genomic_DNA"/>
</dbReference>
<dbReference type="Gene3D" id="1.25.40.10">
    <property type="entry name" value="Tetratricopeptide repeat domain"/>
    <property type="match status" value="1"/>
</dbReference>
<reference evidence="1" key="1">
    <citation type="submission" date="2023-07" db="EMBL/GenBank/DDBJ databases">
        <title>Sorghum-associated microbial communities from plants grown in Nebraska, USA.</title>
        <authorList>
            <person name="Schachtman D."/>
        </authorList>
    </citation>
    <scope>NUCLEOTIDE SEQUENCE</scope>
    <source>
        <strain evidence="1">BE80</strain>
    </source>
</reference>
<dbReference type="Proteomes" id="UP001254832">
    <property type="component" value="Unassembled WGS sequence"/>
</dbReference>
<accession>A0AAP5LNA4</accession>
<dbReference type="AlphaFoldDB" id="A0AAP5LNA4"/>
<name>A0AAP5LNA4_PAEAM</name>
<dbReference type="Pfam" id="PF13181">
    <property type="entry name" value="TPR_8"/>
    <property type="match status" value="2"/>
</dbReference>
<proteinExistence type="predicted"/>
<dbReference type="InterPro" id="IPR011990">
    <property type="entry name" value="TPR-like_helical_dom_sf"/>
</dbReference>
<comment type="caution">
    <text evidence="1">The sequence shown here is derived from an EMBL/GenBank/DDBJ whole genome shotgun (WGS) entry which is preliminary data.</text>
</comment>
<evidence type="ECO:0000313" key="2">
    <source>
        <dbReference type="Proteomes" id="UP001254832"/>
    </source>
</evidence>
<evidence type="ECO:0000313" key="1">
    <source>
        <dbReference type="EMBL" id="MDR6723258.1"/>
    </source>
</evidence>